<accession>A0A0L8C360</accession>
<reference evidence="2" key="1">
    <citation type="submission" date="2015-07" db="EMBL/GenBank/DDBJ databases">
        <title>Whole genome sequence of an Ensifer adhaerens strain isolated from a cave pool in the Wind Cave National Park.</title>
        <authorList>
            <person name="Eng W.W.H."/>
            <person name="Gan H.M."/>
            <person name="Barton H.A."/>
            <person name="Savka M.A."/>
        </authorList>
    </citation>
    <scope>NUCLEOTIDE SEQUENCE [LARGE SCALE GENOMIC DNA]</scope>
    <source>
        <strain evidence="2">SD006</strain>
    </source>
</reference>
<dbReference type="AlphaFoldDB" id="A0A0L8C360"/>
<sequence>MHWLLWPPQPSIATIATVGKDSAWKSTNKLDQTRRAKTQNNSSNAGLLLGVRNIIPVFRLPATQSRMTFRARKWRPE</sequence>
<comment type="caution">
    <text evidence="1">The sequence shown here is derived from an EMBL/GenBank/DDBJ whole genome shotgun (WGS) entry which is preliminary data.</text>
</comment>
<dbReference type="EMBL" id="LGAP01000002">
    <property type="protein sequence ID" value="KOF21330.1"/>
    <property type="molecule type" value="Genomic_DNA"/>
</dbReference>
<dbReference type="Proteomes" id="UP000037425">
    <property type="component" value="Unassembled WGS sequence"/>
</dbReference>
<evidence type="ECO:0000313" key="1">
    <source>
        <dbReference type="EMBL" id="KOF21330.1"/>
    </source>
</evidence>
<dbReference type="PATRIC" id="fig|106592.7.peg.3313"/>
<proteinExistence type="predicted"/>
<evidence type="ECO:0000313" key="2">
    <source>
        <dbReference type="Proteomes" id="UP000037425"/>
    </source>
</evidence>
<protein>
    <submittedName>
        <fullName evidence="1">Uncharacterized protein</fullName>
    </submittedName>
</protein>
<organism evidence="1 2">
    <name type="scientific">Ensifer adhaerens</name>
    <name type="common">Sinorhizobium morelense</name>
    <dbReference type="NCBI Taxonomy" id="106592"/>
    <lineage>
        <taxon>Bacteria</taxon>
        <taxon>Pseudomonadati</taxon>
        <taxon>Pseudomonadota</taxon>
        <taxon>Alphaproteobacteria</taxon>
        <taxon>Hyphomicrobiales</taxon>
        <taxon>Rhizobiaceae</taxon>
        <taxon>Sinorhizobium/Ensifer group</taxon>
        <taxon>Ensifer</taxon>
    </lineage>
</organism>
<name>A0A0L8C360_ENSAD</name>
<gene>
    <name evidence="1" type="ORF">AC244_08250</name>
</gene>